<dbReference type="EMBL" id="LPXN01000093">
    <property type="protein sequence ID" value="KZD10031.1"/>
    <property type="molecule type" value="Genomic_DNA"/>
</dbReference>
<organism evidence="2 3">
    <name type="scientific">Oceanibaculum pacificum</name>
    <dbReference type="NCBI Taxonomy" id="580166"/>
    <lineage>
        <taxon>Bacteria</taxon>
        <taxon>Pseudomonadati</taxon>
        <taxon>Pseudomonadota</taxon>
        <taxon>Alphaproteobacteria</taxon>
        <taxon>Rhodospirillales</taxon>
        <taxon>Oceanibaculaceae</taxon>
        <taxon>Oceanibaculum</taxon>
    </lineage>
</organism>
<evidence type="ECO:0000313" key="2">
    <source>
        <dbReference type="EMBL" id="KZD10031.1"/>
    </source>
</evidence>
<dbReference type="Proteomes" id="UP000076400">
    <property type="component" value="Unassembled WGS sequence"/>
</dbReference>
<dbReference type="InterPro" id="IPR009506">
    <property type="entry name" value="YjiS-like"/>
</dbReference>
<dbReference type="Pfam" id="PF06568">
    <property type="entry name" value="YjiS-like"/>
    <property type="match status" value="1"/>
</dbReference>
<evidence type="ECO:0000259" key="1">
    <source>
        <dbReference type="Pfam" id="PF06568"/>
    </source>
</evidence>
<name>A0A154W948_9PROT</name>
<dbReference type="AlphaFoldDB" id="A0A154W948"/>
<evidence type="ECO:0000313" key="3">
    <source>
        <dbReference type="Proteomes" id="UP000076400"/>
    </source>
</evidence>
<sequence length="61" mass="7023">MPRFGRLSAGRLTALVDLLLLWQERAGQRHHLASLDDRALRDVALSRSDIQGEIRKPFWRG</sequence>
<proteinExistence type="predicted"/>
<gene>
    <name evidence="2" type="ORF">AUP43_06540</name>
</gene>
<feature type="domain" description="YjiS-like" evidence="1">
    <location>
        <begin position="16"/>
        <end position="51"/>
    </location>
</feature>
<comment type="caution">
    <text evidence="2">The sequence shown here is derived from an EMBL/GenBank/DDBJ whole genome shotgun (WGS) entry which is preliminary data.</text>
</comment>
<keyword evidence="3" id="KW-1185">Reference proteome</keyword>
<reference evidence="2 3" key="1">
    <citation type="submission" date="2015-12" db="EMBL/GenBank/DDBJ databases">
        <title>Genome sequence of Oceanibaculum pacificum MCCC 1A02656.</title>
        <authorList>
            <person name="Lu L."/>
            <person name="Lai Q."/>
            <person name="Shao Z."/>
            <person name="Qian P."/>
        </authorList>
    </citation>
    <scope>NUCLEOTIDE SEQUENCE [LARGE SCALE GENOMIC DNA]</scope>
    <source>
        <strain evidence="2 3">MCCC 1A02656</strain>
    </source>
</reference>
<protein>
    <recommendedName>
        <fullName evidence="1">YjiS-like domain-containing protein</fullName>
    </recommendedName>
</protein>
<accession>A0A154W948</accession>